<sequence>MTCCWDDDGPDAAQERYNRLKDRLICKLTPDINGRQRPDQILPVEEMHGLAIWLYRGDSLEQAKHMDPSDARWLFHPTPWDNSDALPGPIGDLPCDLHRRCCKEMQQSPRQHAHGVGNILSASSTPSGGVSSQQYWELPLGQLPDHSNPPSGRNTCTSAAESTAPSHAGSGLAAHGKPASQTASSKSLSSASTTPGTQPMGTTRQHAADAKTARATAKIGRPLSASQTSGPLGVSSSILGRSVDHGQTAQDRAQDMGHEGGRSRGGCKPVASISEKRLKQTPGGYASRPRPRPSTDRQHASHSLVGYPMTHDPYSGGRFAQSGEDRSKLPGSSPWYKPRTRSRQESSAYQPDGRSFDVHGRFSPPSPAADGPSSGHQTSASQTSSLLQTACPDGVVFSPKENARRGEHDQHADQYEDTAKASAGNKGSAAIPDGYAARGGHSMKGVRTEGKGNKERLLTQRRASDAEAGSFNFQRTLKELSAGIGNDSKSSRSHGASSHPPNPKNGMPKWIQLLKDLH</sequence>
<comment type="caution">
    <text evidence="2">The sequence shown here is derived from an EMBL/GenBank/DDBJ whole genome shotgun (WGS) entry which is preliminary data.</text>
</comment>
<feature type="compositionally biased region" description="Polar residues" evidence="1">
    <location>
        <begin position="195"/>
        <end position="205"/>
    </location>
</feature>
<evidence type="ECO:0000313" key="3">
    <source>
        <dbReference type="Proteomes" id="UP001438707"/>
    </source>
</evidence>
<feature type="compositionally biased region" description="Polar residues" evidence="1">
    <location>
        <begin position="148"/>
        <end position="165"/>
    </location>
</feature>
<reference evidence="2 3" key="1">
    <citation type="journal article" date="2024" name="Nat. Commun.">
        <title>Phylogenomics reveals the evolutionary origins of lichenization in chlorophyte algae.</title>
        <authorList>
            <person name="Puginier C."/>
            <person name="Libourel C."/>
            <person name="Otte J."/>
            <person name="Skaloud P."/>
            <person name="Haon M."/>
            <person name="Grisel S."/>
            <person name="Petersen M."/>
            <person name="Berrin J.G."/>
            <person name="Delaux P.M."/>
            <person name="Dal Grande F."/>
            <person name="Keller J."/>
        </authorList>
    </citation>
    <scope>NUCLEOTIDE SEQUENCE [LARGE SCALE GENOMIC DNA]</scope>
    <source>
        <strain evidence="2 3">SAG 2145</strain>
    </source>
</reference>
<gene>
    <name evidence="2" type="ORF">WJX74_006541</name>
</gene>
<organism evidence="2 3">
    <name type="scientific">Apatococcus lobatus</name>
    <dbReference type="NCBI Taxonomy" id="904363"/>
    <lineage>
        <taxon>Eukaryota</taxon>
        <taxon>Viridiplantae</taxon>
        <taxon>Chlorophyta</taxon>
        <taxon>core chlorophytes</taxon>
        <taxon>Trebouxiophyceae</taxon>
        <taxon>Chlorellales</taxon>
        <taxon>Chlorellaceae</taxon>
        <taxon>Apatococcus</taxon>
    </lineage>
</organism>
<feature type="compositionally biased region" description="Low complexity" evidence="1">
    <location>
        <begin position="121"/>
        <end position="132"/>
    </location>
</feature>
<proteinExistence type="predicted"/>
<evidence type="ECO:0000256" key="1">
    <source>
        <dbReference type="SAM" id="MobiDB-lite"/>
    </source>
</evidence>
<feature type="region of interest" description="Disordered" evidence="1">
    <location>
        <begin position="418"/>
        <end position="509"/>
    </location>
</feature>
<keyword evidence="3" id="KW-1185">Reference proteome</keyword>
<evidence type="ECO:0000313" key="2">
    <source>
        <dbReference type="EMBL" id="KAK9819328.1"/>
    </source>
</evidence>
<dbReference type="AlphaFoldDB" id="A0AAW1QD53"/>
<protein>
    <submittedName>
        <fullName evidence="2">Uncharacterized protein</fullName>
    </submittedName>
</protein>
<accession>A0AAW1QD53</accession>
<feature type="compositionally biased region" description="Polar residues" evidence="1">
    <location>
        <begin position="224"/>
        <end position="251"/>
    </location>
</feature>
<dbReference type="Proteomes" id="UP001438707">
    <property type="component" value="Unassembled WGS sequence"/>
</dbReference>
<feature type="compositionally biased region" description="Low complexity" evidence="1">
    <location>
        <begin position="368"/>
        <end position="386"/>
    </location>
</feature>
<feature type="compositionally biased region" description="Basic and acidic residues" evidence="1">
    <location>
        <begin position="446"/>
        <end position="465"/>
    </location>
</feature>
<feature type="compositionally biased region" description="Basic and acidic residues" evidence="1">
    <location>
        <begin position="252"/>
        <end position="262"/>
    </location>
</feature>
<feature type="compositionally biased region" description="Low complexity" evidence="1">
    <location>
        <begin position="179"/>
        <end position="194"/>
    </location>
</feature>
<dbReference type="EMBL" id="JALJOS010000048">
    <property type="protein sequence ID" value="KAK9819328.1"/>
    <property type="molecule type" value="Genomic_DNA"/>
</dbReference>
<feature type="region of interest" description="Disordered" evidence="1">
    <location>
        <begin position="106"/>
        <end position="386"/>
    </location>
</feature>
<name>A0AAW1QD53_9CHLO</name>
<feature type="compositionally biased region" description="Low complexity" evidence="1">
    <location>
        <begin position="420"/>
        <end position="430"/>
    </location>
</feature>